<gene>
    <name evidence="1" type="ORF">FCIRC_10010</name>
</gene>
<dbReference type="EMBL" id="JAAQPE010000359">
    <property type="protein sequence ID" value="KAF5666931.1"/>
    <property type="molecule type" value="Genomic_DNA"/>
</dbReference>
<name>A0A8H5WP15_FUSCI</name>
<protein>
    <submittedName>
        <fullName evidence="1">SNF2 family domain-containing protein</fullName>
    </submittedName>
</protein>
<organism evidence="1 2">
    <name type="scientific">Fusarium circinatum</name>
    <name type="common">Pitch canker fungus</name>
    <name type="synonym">Gibberella circinata</name>
    <dbReference type="NCBI Taxonomy" id="48490"/>
    <lineage>
        <taxon>Eukaryota</taxon>
        <taxon>Fungi</taxon>
        <taxon>Dikarya</taxon>
        <taxon>Ascomycota</taxon>
        <taxon>Pezizomycotina</taxon>
        <taxon>Sordariomycetes</taxon>
        <taxon>Hypocreomycetidae</taxon>
        <taxon>Hypocreales</taxon>
        <taxon>Nectriaceae</taxon>
        <taxon>Fusarium</taxon>
        <taxon>Fusarium fujikuroi species complex</taxon>
    </lineage>
</organism>
<evidence type="ECO:0000313" key="1">
    <source>
        <dbReference type="EMBL" id="KAF5666931.1"/>
    </source>
</evidence>
<reference evidence="2" key="1">
    <citation type="journal article" date="2020" name="BMC Genomics">
        <title>Correction to: Identification and distribution of gene clusters required for synthesis of sphingolipid metabolism inhibitors in diverse species of the filamentous fungus Fusarium.</title>
        <authorList>
            <person name="Kim H.S."/>
            <person name="Lohmar J.M."/>
            <person name="Busman M."/>
            <person name="Brown D.W."/>
            <person name="Naumann T.A."/>
            <person name="Divon H.H."/>
            <person name="Lysoe E."/>
            <person name="Uhlig S."/>
            <person name="Proctor R.H."/>
        </authorList>
    </citation>
    <scope>NUCLEOTIDE SEQUENCE [LARGE SCALE GENOMIC DNA]</scope>
    <source>
        <strain evidence="2">NRRL 25331</strain>
    </source>
</reference>
<evidence type="ECO:0000313" key="2">
    <source>
        <dbReference type="Proteomes" id="UP000572754"/>
    </source>
</evidence>
<keyword evidence="2" id="KW-1185">Reference proteome</keyword>
<reference evidence="1 2" key="2">
    <citation type="submission" date="2020-05" db="EMBL/GenBank/DDBJ databases">
        <title>Identification and distribution of gene clusters putatively required for synthesis of sphingolipid metabolism inhibitors in phylogenetically diverse species of the filamentous fungus Fusarium.</title>
        <authorList>
            <person name="Kim H.-S."/>
            <person name="Busman M."/>
            <person name="Brown D.W."/>
            <person name="Divon H."/>
            <person name="Uhlig S."/>
            <person name="Proctor R.H."/>
        </authorList>
    </citation>
    <scope>NUCLEOTIDE SEQUENCE [LARGE SCALE GENOMIC DNA]</scope>
    <source>
        <strain evidence="1 2">NRRL 25331</strain>
    </source>
</reference>
<comment type="caution">
    <text evidence="1">The sequence shown here is derived from an EMBL/GenBank/DDBJ whole genome shotgun (WGS) entry which is preliminary data.</text>
</comment>
<accession>A0A8H5WP15</accession>
<proteinExistence type="predicted"/>
<dbReference type="AlphaFoldDB" id="A0A8H5WP15"/>
<sequence>MGRIEFKAIVDLVQNYRVTLVTTLECPPVKKKKSTESFQTPKTLHVVIYGLRKDMDDIGDFLEDSEPFLQHPTGYDTRLEYLNPQFLLRPGSSIPRADGATFQALTTQNSSDQVMAEKAKS</sequence>
<dbReference type="Proteomes" id="UP000572754">
    <property type="component" value="Unassembled WGS sequence"/>
</dbReference>